<dbReference type="WBParaSite" id="TCNE_0001894401-mRNA-1">
    <property type="protein sequence ID" value="TCNE_0001894401-mRNA-1"/>
    <property type="gene ID" value="TCNE_0001894401"/>
</dbReference>
<evidence type="ECO:0000313" key="3">
    <source>
        <dbReference type="Proteomes" id="UP000050794"/>
    </source>
</evidence>
<reference evidence="4" key="1">
    <citation type="submission" date="2016-06" db="UniProtKB">
        <authorList>
            <consortium name="WormBaseParasite"/>
        </authorList>
    </citation>
    <scope>IDENTIFICATION</scope>
</reference>
<organism evidence="3 4">
    <name type="scientific">Toxocara canis</name>
    <name type="common">Canine roundworm</name>
    <dbReference type="NCBI Taxonomy" id="6265"/>
    <lineage>
        <taxon>Eukaryota</taxon>
        <taxon>Metazoa</taxon>
        <taxon>Ecdysozoa</taxon>
        <taxon>Nematoda</taxon>
        <taxon>Chromadorea</taxon>
        <taxon>Rhabditida</taxon>
        <taxon>Spirurina</taxon>
        <taxon>Ascaridomorpha</taxon>
        <taxon>Ascaridoidea</taxon>
        <taxon>Toxocaridae</taxon>
        <taxon>Toxocara</taxon>
    </lineage>
</organism>
<feature type="domain" description="BRO1" evidence="1">
    <location>
        <begin position="4"/>
        <end position="214"/>
    </location>
</feature>
<dbReference type="GO" id="GO:0000281">
    <property type="term" value="P:mitotic cytokinesis"/>
    <property type="evidence" value="ECO:0007669"/>
    <property type="project" value="TreeGrafter"/>
</dbReference>
<dbReference type="AlphaFoldDB" id="A0A183VDX0"/>
<reference evidence="2 3" key="2">
    <citation type="submission" date="2018-11" db="EMBL/GenBank/DDBJ databases">
        <authorList>
            <consortium name="Pathogen Informatics"/>
        </authorList>
    </citation>
    <scope>NUCLEOTIDE SEQUENCE [LARGE SCALE GENOMIC DNA]</scope>
</reference>
<dbReference type="InterPro" id="IPR004328">
    <property type="entry name" value="BRO1_dom"/>
</dbReference>
<accession>A0A183VDX0</accession>
<dbReference type="Proteomes" id="UP000050794">
    <property type="component" value="Unassembled WGS sequence"/>
</dbReference>
<dbReference type="PANTHER" id="PTHR23030:SF39">
    <property type="entry name" value="PROGRAMMED CELL DEATH 6-INTERACTING PROTEIN"/>
    <property type="match status" value="1"/>
</dbReference>
<dbReference type="EMBL" id="UYWY01026171">
    <property type="protein sequence ID" value="VDM50261.1"/>
    <property type="molecule type" value="Genomic_DNA"/>
</dbReference>
<evidence type="ECO:0000313" key="2">
    <source>
        <dbReference type="EMBL" id="VDM50261.1"/>
    </source>
</evidence>
<dbReference type="InterPro" id="IPR038499">
    <property type="entry name" value="BRO1_sf"/>
</dbReference>
<proteinExistence type="predicted"/>
<name>A0A183VDX0_TOXCA</name>
<sequence>MSSTFLAVPLKSTNEVDLAKPLISYIETIYQTSNDLSSEIKEAVQELNKLRNKACNQPLDKHQSALDVLTRSSFVILLFYSQQRVIEGEMRKRDTLVIRFLVYLIIYYDQLVAIENKLPITAAQNPIAFKWKDAFDKGSLFFSKASLTLTDGSFERAAVLFNCGALMSGIAASQAMHTDEEMKTSAKLFQQSAGVFAALKDTILGLVQQVPPYL</sequence>
<dbReference type="Gene3D" id="1.25.40.280">
    <property type="entry name" value="alix/aip1 like domains"/>
    <property type="match status" value="1"/>
</dbReference>
<protein>
    <submittedName>
        <fullName evidence="4">BRO1 domain-containing protein</fullName>
    </submittedName>
</protein>
<dbReference type="PROSITE" id="PS51180">
    <property type="entry name" value="BRO1"/>
    <property type="match status" value="1"/>
</dbReference>
<dbReference type="GO" id="GO:0005768">
    <property type="term" value="C:endosome"/>
    <property type="evidence" value="ECO:0007669"/>
    <property type="project" value="TreeGrafter"/>
</dbReference>
<gene>
    <name evidence="2" type="ORF">TCNE_LOCUS18940</name>
</gene>
<evidence type="ECO:0000259" key="1">
    <source>
        <dbReference type="PROSITE" id="PS51180"/>
    </source>
</evidence>
<evidence type="ECO:0000313" key="4">
    <source>
        <dbReference type="WBParaSite" id="TCNE_0001894401-mRNA-1"/>
    </source>
</evidence>
<dbReference type="PANTHER" id="PTHR23030">
    <property type="entry name" value="PCD6 INTERACTING PROTEIN-RELATED"/>
    <property type="match status" value="1"/>
</dbReference>
<dbReference type="Pfam" id="PF03097">
    <property type="entry name" value="BRO1"/>
    <property type="match status" value="1"/>
</dbReference>
<keyword evidence="3" id="KW-1185">Reference proteome</keyword>